<dbReference type="InterPro" id="IPR027266">
    <property type="entry name" value="TrmE/GcvT-like"/>
</dbReference>
<dbReference type="Proteomes" id="UP000001640">
    <property type="component" value="Chromosome 1"/>
</dbReference>
<dbReference type="GO" id="GO:0030488">
    <property type="term" value="P:tRNA methylation"/>
    <property type="evidence" value="ECO:0007669"/>
    <property type="project" value="TreeGrafter"/>
</dbReference>
<dbReference type="GO" id="GO:0005743">
    <property type="term" value="C:mitochondrial inner membrane"/>
    <property type="evidence" value="ECO:0007669"/>
    <property type="project" value="EnsemblFungi"/>
</dbReference>
<evidence type="ECO:0000256" key="1">
    <source>
        <dbReference type="ARBA" id="ARBA00011043"/>
    </source>
</evidence>
<dbReference type="AlphaFoldDB" id="G0V8N5"/>
<keyword evidence="3 5" id="KW-0547">Nucleotide-binding</keyword>
<dbReference type="NCBIfam" id="TIGR00231">
    <property type="entry name" value="small_GTP"/>
    <property type="match status" value="1"/>
</dbReference>
<keyword evidence="9" id="KW-1185">Reference proteome</keyword>
<name>G0V8N5_NAUCA</name>
<dbReference type="Pfam" id="PF10396">
    <property type="entry name" value="TrmE_N"/>
    <property type="match status" value="1"/>
</dbReference>
<dbReference type="GO" id="GO:0005525">
    <property type="term" value="F:GTP binding"/>
    <property type="evidence" value="ECO:0007669"/>
    <property type="project" value="UniProtKB-KW"/>
</dbReference>
<dbReference type="HOGENOM" id="CLU_019624_3_1_1"/>
<dbReference type="InterPro" id="IPR027417">
    <property type="entry name" value="P-loop_NTPase"/>
</dbReference>
<evidence type="ECO:0000256" key="6">
    <source>
        <dbReference type="SAM" id="Coils"/>
    </source>
</evidence>
<dbReference type="InterPro" id="IPR006073">
    <property type="entry name" value="GTP-bd"/>
</dbReference>
<dbReference type="InterPro" id="IPR025867">
    <property type="entry name" value="MnmE_helical"/>
</dbReference>
<dbReference type="NCBIfam" id="TIGR00450">
    <property type="entry name" value="mnmE_trmE_thdF"/>
    <property type="match status" value="1"/>
</dbReference>
<evidence type="ECO:0000256" key="3">
    <source>
        <dbReference type="ARBA" id="ARBA00022741"/>
    </source>
</evidence>
<dbReference type="Pfam" id="PF01926">
    <property type="entry name" value="MMR_HSR1"/>
    <property type="match status" value="1"/>
</dbReference>
<keyword evidence="6" id="KW-0175">Coiled coil</keyword>
<comment type="similarity">
    <text evidence="1 5">Belongs to the TRAFAC class TrmE-Era-EngA-EngB-Septin-like GTPase superfamily. TrmE GTPase family.</text>
</comment>
<evidence type="ECO:0000313" key="9">
    <source>
        <dbReference type="Proteomes" id="UP000001640"/>
    </source>
</evidence>
<gene>
    <name evidence="8" type="primary">NCAS0A12760</name>
    <name evidence="8" type="ordered locus">NCAS_0A12760</name>
</gene>
<accession>G0V8N5</accession>
<dbReference type="PROSITE" id="PS51709">
    <property type="entry name" value="G_TRME"/>
    <property type="match status" value="1"/>
</dbReference>
<dbReference type="InterPro" id="IPR018948">
    <property type="entry name" value="GTP-bd_TrmE_N"/>
</dbReference>
<dbReference type="HAMAP" id="MF_00379">
    <property type="entry name" value="GTPase_MnmE"/>
    <property type="match status" value="1"/>
</dbReference>
<dbReference type="InterPro" id="IPR027368">
    <property type="entry name" value="MnmE_dom2"/>
</dbReference>
<dbReference type="GeneID" id="96901312"/>
<dbReference type="NCBIfam" id="NF003661">
    <property type="entry name" value="PRK05291.1-3"/>
    <property type="match status" value="1"/>
</dbReference>
<reference evidence="8 9" key="1">
    <citation type="journal article" date="2011" name="Proc. Natl. Acad. Sci. U.S.A.">
        <title>Evolutionary erosion of yeast sex chromosomes by mating-type switching accidents.</title>
        <authorList>
            <person name="Gordon J.L."/>
            <person name="Armisen D."/>
            <person name="Proux-Wera E."/>
            <person name="Oheigeartaigh S.S."/>
            <person name="Byrne K.P."/>
            <person name="Wolfe K.H."/>
        </authorList>
    </citation>
    <scope>NUCLEOTIDE SEQUENCE [LARGE SCALE GENOMIC DNA]</scope>
    <source>
        <strain evidence="9">ATCC 76901 / BCRC 22586 / CBS 4309 / NBRC 1992 / NRRL Y-12630</strain>
    </source>
</reference>
<dbReference type="GO" id="GO:0003924">
    <property type="term" value="F:GTPase activity"/>
    <property type="evidence" value="ECO:0007669"/>
    <property type="project" value="InterPro"/>
</dbReference>
<dbReference type="Gene3D" id="1.20.120.430">
    <property type="entry name" value="tRNA modification GTPase MnmE domain 2"/>
    <property type="match status" value="1"/>
</dbReference>
<dbReference type="OMA" id="EFHCHGG"/>
<keyword evidence="4 5" id="KW-0342">GTP-binding</keyword>
<proteinExistence type="inferred from homology"/>
<feature type="domain" description="TrmE-type G" evidence="7">
    <location>
        <begin position="247"/>
        <end position="417"/>
    </location>
</feature>
<feature type="coiled-coil region" evidence="6">
    <location>
        <begin position="210"/>
        <end position="237"/>
    </location>
</feature>
<dbReference type="InterPro" id="IPR031168">
    <property type="entry name" value="G_TrmE"/>
</dbReference>
<sequence length="499" mass="55732">MFRLFNVFQYARMSTISSAINLPTIYALSTPPGQRSAIALIRVTGTQSKYIYHKLTGKEKNPVPRKAMYRNLYMPGSNILLDSTIVLYFKAPHSFTGEDIIELHCHGGRAVTSAILNSIQALNDMENGIDIRYAGPGEFSRRSFQNDKFDLTELESINQLIDSETELQRRCALSSFNGENKVMFQNWRQTLIENMAPLTAIVDFGEEIEIEGMESILNNIKRDVLKLKKEVQSFIERIEKSSILQNGIRISLLGKPNAGKSSLINSLTNNDVSIVSSIPGTTRDSIDAPIDINGYKVIITDTAGLREQSDDIIENLGIERAIEKSKRSDICLFVLEADSSMKIDESLNKLLLSKELQDKKVILVVNKEDLIINKDELRTMIHNLNNEMKNQYPILPISCLNQCGISDLIDLLTKEFKELSDTSDGADPIIMSQRVKDILINDVIFGLNSFIDCLDSDIDIVLATENLNLAIEGIGKITGQVVGIEEVLDVVFANFCVGK</sequence>
<evidence type="ECO:0000256" key="4">
    <source>
        <dbReference type="ARBA" id="ARBA00023134"/>
    </source>
</evidence>
<dbReference type="CDD" id="cd14858">
    <property type="entry name" value="TrmE_N"/>
    <property type="match status" value="1"/>
</dbReference>
<evidence type="ECO:0000256" key="2">
    <source>
        <dbReference type="ARBA" id="ARBA00022694"/>
    </source>
</evidence>
<dbReference type="CDD" id="cd04164">
    <property type="entry name" value="trmE"/>
    <property type="match status" value="1"/>
</dbReference>
<dbReference type="RefSeq" id="XP_003674214.1">
    <property type="nucleotide sequence ID" value="XM_003674166.1"/>
</dbReference>
<dbReference type="Gene3D" id="3.30.1360.120">
    <property type="entry name" value="Probable tRNA modification gtpase trme, domain 1"/>
    <property type="match status" value="1"/>
</dbReference>
<dbReference type="OrthoDB" id="188276at2759"/>
<reference key="2">
    <citation type="submission" date="2011-08" db="EMBL/GenBank/DDBJ databases">
        <title>Genome sequence of Naumovozyma castellii.</title>
        <authorList>
            <person name="Gordon J.L."/>
            <person name="Armisen D."/>
            <person name="Proux-Wera E."/>
            <person name="OhEigeartaigh S.S."/>
            <person name="Byrne K.P."/>
            <person name="Wolfe K.H."/>
        </authorList>
    </citation>
    <scope>NUCLEOTIDE SEQUENCE</scope>
    <source>
        <strain>Type strain:CBS 4309</strain>
    </source>
</reference>
<dbReference type="InterPro" id="IPR005225">
    <property type="entry name" value="Small_GTP-bd"/>
</dbReference>
<evidence type="ECO:0000259" key="7">
    <source>
        <dbReference type="PROSITE" id="PS51709"/>
    </source>
</evidence>
<dbReference type="GO" id="GO:0070899">
    <property type="term" value="P:mitochondrial tRNA wobble uridine modification"/>
    <property type="evidence" value="ECO:0007669"/>
    <property type="project" value="EnsemblFungi"/>
</dbReference>
<evidence type="ECO:0000313" key="8">
    <source>
        <dbReference type="EMBL" id="CCC67834.1"/>
    </source>
</evidence>
<dbReference type="STRING" id="1064592.G0V8N5"/>
<dbReference type="InterPro" id="IPR004520">
    <property type="entry name" value="GTPase_MnmE"/>
</dbReference>
<dbReference type="FunCoup" id="G0V8N5">
    <property type="interactions" value="496"/>
</dbReference>
<organism evidence="8 9">
    <name type="scientific">Naumovozyma castellii</name>
    <name type="common">Yeast</name>
    <name type="synonym">Saccharomyces castellii</name>
    <dbReference type="NCBI Taxonomy" id="27288"/>
    <lineage>
        <taxon>Eukaryota</taxon>
        <taxon>Fungi</taxon>
        <taxon>Dikarya</taxon>
        <taxon>Ascomycota</taxon>
        <taxon>Saccharomycotina</taxon>
        <taxon>Saccharomycetes</taxon>
        <taxon>Saccharomycetales</taxon>
        <taxon>Saccharomycetaceae</taxon>
        <taxon>Naumovozyma</taxon>
    </lineage>
</organism>
<dbReference type="eggNOG" id="KOG1191">
    <property type="taxonomic scope" value="Eukaryota"/>
</dbReference>
<dbReference type="PANTHER" id="PTHR42714">
    <property type="entry name" value="TRNA MODIFICATION GTPASE GTPBP3"/>
    <property type="match status" value="1"/>
</dbReference>
<dbReference type="KEGG" id="ncs:NCAS_0A12760"/>
<dbReference type="PANTHER" id="PTHR42714:SF2">
    <property type="entry name" value="TRNA MODIFICATION GTPASE GTPBP3, MITOCHONDRIAL"/>
    <property type="match status" value="1"/>
</dbReference>
<dbReference type="Gene3D" id="3.40.50.300">
    <property type="entry name" value="P-loop containing nucleotide triphosphate hydrolases"/>
    <property type="match status" value="1"/>
</dbReference>
<keyword evidence="2 5" id="KW-0819">tRNA processing</keyword>
<dbReference type="InParanoid" id="G0V8N5"/>
<dbReference type="SUPFAM" id="SSF52540">
    <property type="entry name" value="P-loop containing nucleoside triphosphate hydrolases"/>
    <property type="match status" value="1"/>
</dbReference>
<dbReference type="EMBL" id="HE576752">
    <property type="protein sequence ID" value="CCC67834.1"/>
    <property type="molecule type" value="Genomic_DNA"/>
</dbReference>
<evidence type="ECO:0000256" key="5">
    <source>
        <dbReference type="RuleBase" id="RU003313"/>
    </source>
</evidence>
<protein>
    <recommendedName>
        <fullName evidence="7">TrmE-type G domain-containing protein</fullName>
    </recommendedName>
</protein>
<dbReference type="Pfam" id="PF12631">
    <property type="entry name" value="MnmE_helical"/>
    <property type="match status" value="1"/>
</dbReference>